<proteinExistence type="predicted"/>
<evidence type="ECO:0000313" key="2">
    <source>
        <dbReference type="Proteomes" id="UP000229342"/>
    </source>
</evidence>
<accession>A0A2H0KB88</accession>
<gene>
    <name evidence="1" type="ORF">COV91_03645</name>
</gene>
<evidence type="ECO:0000313" key="1">
    <source>
        <dbReference type="EMBL" id="PIQ68521.1"/>
    </source>
</evidence>
<sequence>MLSLGITVCIVLFWLTGIVGRTKEEVTITVDKKGPIDTLGETFGTLFADISDALAGMKEGISSTEVLPAGTEIINEGVGKEAGI</sequence>
<name>A0A2H0KB88_9BACT</name>
<dbReference type="Proteomes" id="UP000229342">
    <property type="component" value="Unassembled WGS sequence"/>
</dbReference>
<organism evidence="1 2">
    <name type="scientific">Candidatus Taylorbacteria bacterium CG11_big_fil_rev_8_21_14_0_20_46_11</name>
    <dbReference type="NCBI Taxonomy" id="1975025"/>
    <lineage>
        <taxon>Bacteria</taxon>
        <taxon>Candidatus Tayloriibacteriota</taxon>
    </lineage>
</organism>
<dbReference type="EMBL" id="PCVG01000045">
    <property type="protein sequence ID" value="PIQ68521.1"/>
    <property type="molecule type" value="Genomic_DNA"/>
</dbReference>
<dbReference type="AlphaFoldDB" id="A0A2H0KB88"/>
<comment type="caution">
    <text evidence="1">The sequence shown here is derived from an EMBL/GenBank/DDBJ whole genome shotgun (WGS) entry which is preliminary data.</text>
</comment>
<protein>
    <submittedName>
        <fullName evidence="1">Uncharacterized protein</fullName>
    </submittedName>
</protein>
<reference evidence="1 2" key="1">
    <citation type="submission" date="2017-09" db="EMBL/GenBank/DDBJ databases">
        <title>Depth-based differentiation of microbial function through sediment-hosted aquifers and enrichment of novel symbionts in the deep terrestrial subsurface.</title>
        <authorList>
            <person name="Probst A.J."/>
            <person name="Ladd B."/>
            <person name="Jarett J.K."/>
            <person name="Geller-Mcgrath D.E."/>
            <person name="Sieber C.M."/>
            <person name="Emerson J.B."/>
            <person name="Anantharaman K."/>
            <person name="Thomas B.C."/>
            <person name="Malmstrom R."/>
            <person name="Stieglmeier M."/>
            <person name="Klingl A."/>
            <person name="Woyke T."/>
            <person name="Ryan C.M."/>
            <person name="Banfield J.F."/>
        </authorList>
    </citation>
    <scope>NUCLEOTIDE SEQUENCE [LARGE SCALE GENOMIC DNA]</scope>
    <source>
        <strain evidence="1">CG11_big_fil_rev_8_21_14_0_20_46_11</strain>
    </source>
</reference>